<name>A0ABP7Q1C0_9GAMM</name>
<accession>A0ABP7Q1C0</accession>
<comment type="caution">
    <text evidence="1">The sequence shown here is derived from an EMBL/GenBank/DDBJ whole genome shotgun (WGS) entry which is preliminary data.</text>
</comment>
<proteinExistence type="predicted"/>
<evidence type="ECO:0008006" key="3">
    <source>
        <dbReference type="Google" id="ProtNLM"/>
    </source>
</evidence>
<dbReference type="Proteomes" id="UP001501337">
    <property type="component" value="Unassembled WGS sequence"/>
</dbReference>
<dbReference type="InterPro" id="IPR021523">
    <property type="entry name" value="DUF3187"/>
</dbReference>
<organism evidence="1 2">
    <name type="scientific">Allohahella marinimesophila</name>
    <dbReference type="NCBI Taxonomy" id="1054972"/>
    <lineage>
        <taxon>Bacteria</taxon>
        <taxon>Pseudomonadati</taxon>
        <taxon>Pseudomonadota</taxon>
        <taxon>Gammaproteobacteria</taxon>
        <taxon>Oceanospirillales</taxon>
        <taxon>Hahellaceae</taxon>
        <taxon>Allohahella</taxon>
    </lineage>
</organism>
<sequence>MLAAERLETALDIDNLSPQALGFGLVELQPHAVTELTGSIQHSVSNQYVFDRKPTEGVVFDGELNLTRLALRYPLETSLPGQAELFGSVGYYHHGEGVMDDFIVNWHSWFGFPEGGRSDGNSDAFRYQYARDDELLIDNTSADSGIGDLRLGARYELGNDMLPLTVQMQVELPTGDAGRFTGNDDIDVGLGLSGSAGSKIGDRHAAVYYGGGLNYIGLNRFGASAGKIIDQLHWVGNARAGVLYGQPGAWKVQAQLDYHSKQFRSELEPLYATAFQLSLSGTGYLSRQLALQAGFIEDLRTRISPDFVIFVSLLWSGADA</sequence>
<evidence type="ECO:0000313" key="1">
    <source>
        <dbReference type="EMBL" id="GAA3973475.1"/>
    </source>
</evidence>
<gene>
    <name evidence="1" type="ORF">GCM10022278_33320</name>
</gene>
<reference evidence="2" key="1">
    <citation type="journal article" date="2019" name="Int. J. Syst. Evol. Microbiol.">
        <title>The Global Catalogue of Microorganisms (GCM) 10K type strain sequencing project: providing services to taxonomists for standard genome sequencing and annotation.</title>
        <authorList>
            <consortium name="The Broad Institute Genomics Platform"/>
            <consortium name="The Broad Institute Genome Sequencing Center for Infectious Disease"/>
            <person name="Wu L."/>
            <person name="Ma J."/>
        </authorList>
    </citation>
    <scope>NUCLEOTIDE SEQUENCE [LARGE SCALE GENOMIC DNA]</scope>
    <source>
        <strain evidence="2">JCM 17555</strain>
    </source>
</reference>
<keyword evidence="2" id="KW-1185">Reference proteome</keyword>
<evidence type="ECO:0000313" key="2">
    <source>
        <dbReference type="Proteomes" id="UP001501337"/>
    </source>
</evidence>
<dbReference type="EMBL" id="BAABBO010000016">
    <property type="protein sequence ID" value="GAA3973475.1"/>
    <property type="molecule type" value="Genomic_DNA"/>
</dbReference>
<dbReference type="Pfam" id="PF11383">
    <property type="entry name" value="DUF3187"/>
    <property type="match status" value="1"/>
</dbReference>
<protein>
    <recommendedName>
        <fullName evidence="3">DUF3187 family protein</fullName>
    </recommendedName>
</protein>